<accession>A0A6J5NLA6</accession>
<dbReference type="SUPFAM" id="SSF53335">
    <property type="entry name" value="S-adenosyl-L-methionine-dependent methyltransferases"/>
    <property type="match status" value="1"/>
</dbReference>
<dbReference type="Pfam" id="PF02086">
    <property type="entry name" value="MethyltransfD12"/>
    <property type="match status" value="1"/>
</dbReference>
<sequence length="347" mass="38359">MSELSAPFPWFGGKKLVADKIWAALGDVDHYVEPFFGSGAVHLLRPHEPKVETVNDLDGLLANFWRAIRLDPDAVAFHADWPTNEADLHARHLWLVSKRNHITKLMADPEAFDAKAAGWWVWGLCNWIGSGWCSGNGPWIAQDGELTDSRQLPYLSAGQGINRKLPHLSAGQGINRQLPHLSAGRGINRKLPHLSAGRGEKIADWFRQLSNRFRETRVACGDWKRVCGPSVLRAGGGTVGVFFDPPYDMEGRASVYAMETGVLHDVRQWCIENGNAPDTRIVLAGYAGEHDDLETIGWRAIRWKAQGGYGSRGADTQGRENSTRETLWLSPQCIGATPDLFSFGEAA</sequence>
<reference evidence="4" key="1">
    <citation type="submission" date="2020-04" db="EMBL/GenBank/DDBJ databases">
        <authorList>
            <person name="Chiriac C."/>
            <person name="Salcher M."/>
            <person name="Ghai R."/>
            <person name="Kavagutti S V."/>
        </authorList>
    </citation>
    <scope>NUCLEOTIDE SEQUENCE</scope>
</reference>
<dbReference type="GO" id="GO:0006298">
    <property type="term" value="P:mismatch repair"/>
    <property type="evidence" value="ECO:0007669"/>
    <property type="project" value="TreeGrafter"/>
</dbReference>
<name>A0A6J5NLA6_9CAUD</name>
<dbReference type="GO" id="GO:0043565">
    <property type="term" value="F:sequence-specific DNA binding"/>
    <property type="evidence" value="ECO:0007669"/>
    <property type="project" value="TreeGrafter"/>
</dbReference>
<evidence type="ECO:0000256" key="1">
    <source>
        <dbReference type="ARBA" id="ARBA00022603"/>
    </source>
</evidence>
<dbReference type="PANTHER" id="PTHR30481:SF4">
    <property type="entry name" value="SITE-SPECIFIC DNA-METHYLTRANSFERASE (ADENINE-SPECIFIC)"/>
    <property type="match status" value="1"/>
</dbReference>
<dbReference type="GO" id="GO:0009307">
    <property type="term" value="P:DNA restriction-modification system"/>
    <property type="evidence" value="ECO:0007669"/>
    <property type="project" value="InterPro"/>
</dbReference>
<dbReference type="EMBL" id="LR796660">
    <property type="protein sequence ID" value="CAB4157718.1"/>
    <property type="molecule type" value="Genomic_DNA"/>
</dbReference>
<keyword evidence="2 4" id="KW-0808">Transferase</keyword>
<dbReference type="GO" id="GO:1904047">
    <property type="term" value="F:S-adenosyl-L-methionine binding"/>
    <property type="evidence" value="ECO:0007669"/>
    <property type="project" value="TreeGrafter"/>
</dbReference>
<evidence type="ECO:0000256" key="3">
    <source>
        <dbReference type="ARBA" id="ARBA00022691"/>
    </source>
</evidence>
<dbReference type="PANTHER" id="PTHR30481">
    <property type="entry name" value="DNA ADENINE METHYLASE"/>
    <property type="match status" value="1"/>
</dbReference>
<dbReference type="InterPro" id="IPR029063">
    <property type="entry name" value="SAM-dependent_MTases_sf"/>
</dbReference>
<proteinExistence type="predicted"/>
<evidence type="ECO:0000313" key="4">
    <source>
        <dbReference type="EMBL" id="CAB4157718.1"/>
    </source>
</evidence>
<dbReference type="GO" id="GO:0032259">
    <property type="term" value="P:methylation"/>
    <property type="evidence" value="ECO:0007669"/>
    <property type="project" value="UniProtKB-KW"/>
</dbReference>
<organism evidence="4">
    <name type="scientific">uncultured Caudovirales phage</name>
    <dbReference type="NCBI Taxonomy" id="2100421"/>
    <lineage>
        <taxon>Viruses</taxon>
        <taxon>Duplodnaviria</taxon>
        <taxon>Heunggongvirae</taxon>
        <taxon>Uroviricota</taxon>
        <taxon>Caudoviricetes</taxon>
        <taxon>Peduoviridae</taxon>
        <taxon>Maltschvirus</taxon>
        <taxon>Maltschvirus maltsch</taxon>
    </lineage>
</organism>
<protein>
    <submittedName>
        <fullName evidence="4">D12 class N6 adenine-specific DNA methyltransferase</fullName>
    </submittedName>
</protein>
<keyword evidence="1 4" id="KW-0489">Methyltransferase</keyword>
<dbReference type="Gene3D" id="3.40.50.150">
    <property type="entry name" value="Vaccinia Virus protein VP39"/>
    <property type="match status" value="1"/>
</dbReference>
<evidence type="ECO:0000256" key="2">
    <source>
        <dbReference type="ARBA" id="ARBA00022679"/>
    </source>
</evidence>
<dbReference type="InterPro" id="IPR012327">
    <property type="entry name" value="MeTrfase_D12"/>
</dbReference>
<gene>
    <name evidence="4" type="ORF">UFOVP679_40</name>
</gene>
<keyword evidence="3" id="KW-0949">S-adenosyl-L-methionine</keyword>
<dbReference type="GO" id="GO:0009007">
    <property type="term" value="F:site-specific DNA-methyltransferase (adenine-specific) activity"/>
    <property type="evidence" value="ECO:0007669"/>
    <property type="project" value="UniProtKB-EC"/>
</dbReference>